<feature type="region of interest" description="Disordered" evidence="1">
    <location>
        <begin position="1"/>
        <end position="20"/>
    </location>
</feature>
<feature type="compositionally biased region" description="Polar residues" evidence="1">
    <location>
        <begin position="349"/>
        <end position="358"/>
    </location>
</feature>
<accession>A0A4Q0A099</accession>
<dbReference type="Proteomes" id="UP000268162">
    <property type="component" value="Unassembled WGS sequence"/>
</dbReference>
<feature type="transmembrane region" description="Helical" evidence="2">
    <location>
        <begin position="368"/>
        <end position="388"/>
    </location>
</feature>
<reference evidence="4" key="1">
    <citation type="journal article" date="2018" name="Nat. Microbiol.">
        <title>Leveraging single-cell genomics to expand the fungal tree of life.</title>
        <authorList>
            <person name="Ahrendt S.R."/>
            <person name="Quandt C.A."/>
            <person name="Ciobanu D."/>
            <person name="Clum A."/>
            <person name="Salamov A."/>
            <person name="Andreopoulos B."/>
            <person name="Cheng J.F."/>
            <person name="Woyke T."/>
            <person name="Pelin A."/>
            <person name="Henrissat B."/>
            <person name="Reynolds N.K."/>
            <person name="Benny G.L."/>
            <person name="Smith M.E."/>
            <person name="James T.Y."/>
            <person name="Grigoriev I.V."/>
        </authorList>
    </citation>
    <scope>NUCLEOTIDE SEQUENCE [LARGE SCALE GENOMIC DNA]</scope>
    <source>
        <strain evidence="4">RSA 468</strain>
    </source>
</reference>
<feature type="compositionally biased region" description="Low complexity" evidence="1">
    <location>
        <begin position="639"/>
        <end position="661"/>
    </location>
</feature>
<feature type="region of interest" description="Disordered" evidence="1">
    <location>
        <begin position="639"/>
        <end position="696"/>
    </location>
</feature>
<feature type="region of interest" description="Disordered" evidence="1">
    <location>
        <begin position="115"/>
        <end position="137"/>
    </location>
</feature>
<keyword evidence="2" id="KW-0472">Membrane</keyword>
<keyword evidence="4" id="KW-1185">Reference proteome</keyword>
<keyword evidence="2" id="KW-0812">Transmembrane</keyword>
<sequence>MDEKPPQRPRSRTNSRLSLPPLFRWLRASMDSDTTSPTSGSRRPSINQGVGRHSRVGSPIVSVIEGGNNQGMSTFLGRSFRRQNVLSQDFAAQHHRQLEQTIMSFPIPSDNVPALPSPGKDGPPGPLEITLAATGPSPPAPYSVLDSTDSPITTGLSPLDVNQKKDICTEKDNEAVIIPPTNEPPSIPRTYPPPIGSDGRVFRTRHSNSSNDDYLLDNDHWNTGNRSSNAHQRTSVGIVQPTLTTITTIRSDRSSMASTRNSFPALDNPMDPRGISHHSLQSHNISQDRFQPITSTTSLNPATRPPPSRYSGIKHEFGPYSNPRSAPTPPSTSRFTPGNSRRGSAIQDLPNNRHSSTKPGPPLTWKNWAIYLGLITLCLTSLVCIWPAHYNPPLVCIPVLAALGLAGLVIWYHRKYMGAISGMSILLEAGAPRLRSHSIQYRDRDYTPPVDPPLPFPSAPPTPRLGQPSYYPFHLYPSEISVGGSGGPGASVHHYTIPMDHPYHLNQSELLPPPPPILSGRAESNLPNPPPNPYGVDTLPPTPRTLVHPYEFDELGVTSSSGFSGANHSSHTPPTSFITTIPASGQTRGLSASDATLGLAPIGSVDPSEIELNWSAPALALTHTTSNTTTTTTTTAAISTNTSTTTPTVAPSASANAGNPPYSGPGSTDPRPTSLLVPPPSYQQALEVPPTYQPAM</sequence>
<evidence type="ECO:0000313" key="3">
    <source>
        <dbReference type="EMBL" id="RKP39453.1"/>
    </source>
</evidence>
<evidence type="ECO:0000256" key="1">
    <source>
        <dbReference type="SAM" id="MobiDB-lite"/>
    </source>
</evidence>
<dbReference type="EMBL" id="ML002270">
    <property type="protein sequence ID" value="RKP39453.1"/>
    <property type="molecule type" value="Genomic_DNA"/>
</dbReference>
<evidence type="ECO:0000313" key="4">
    <source>
        <dbReference type="Proteomes" id="UP000268162"/>
    </source>
</evidence>
<evidence type="ECO:0000256" key="2">
    <source>
        <dbReference type="SAM" id="Phobius"/>
    </source>
</evidence>
<gene>
    <name evidence="3" type="ORF">BJ085DRAFT_38325</name>
</gene>
<keyword evidence="2" id="KW-1133">Transmembrane helix</keyword>
<proteinExistence type="predicted"/>
<feature type="region of interest" description="Disordered" evidence="1">
    <location>
        <begin position="30"/>
        <end position="65"/>
    </location>
</feature>
<protein>
    <submittedName>
        <fullName evidence="3">Uncharacterized protein</fullName>
    </submittedName>
</protein>
<feature type="region of interest" description="Disordered" evidence="1">
    <location>
        <begin position="504"/>
        <end position="534"/>
    </location>
</feature>
<organism evidence="3 4">
    <name type="scientific">Dimargaris cristalligena</name>
    <dbReference type="NCBI Taxonomy" id="215637"/>
    <lineage>
        <taxon>Eukaryota</taxon>
        <taxon>Fungi</taxon>
        <taxon>Fungi incertae sedis</taxon>
        <taxon>Zoopagomycota</taxon>
        <taxon>Kickxellomycotina</taxon>
        <taxon>Dimargaritomycetes</taxon>
        <taxon>Dimargaritales</taxon>
        <taxon>Dimargaritaceae</taxon>
        <taxon>Dimargaris</taxon>
    </lineage>
</organism>
<feature type="compositionally biased region" description="Polar residues" evidence="1">
    <location>
        <begin position="278"/>
        <end position="301"/>
    </location>
</feature>
<dbReference type="AlphaFoldDB" id="A0A4Q0A099"/>
<feature type="compositionally biased region" description="Low complexity" evidence="1">
    <location>
        <begin position="30"/>
        <end position="45"/>
    </location>
</feature>
<name>A0A4Q0A099_9FUNG</name>
<feature type="transmembrane region" description="Helical" evidence="2">
    <location>
        <begin position="394"/>
        <end position="413"/>
    </location>
</feature>
<feature type="region of interest" description="Disordered" evidence="1">
    <location>
        <begin position="251"/>
        <end position="358"/>
    </location>
</feature>